<evidence type="ECO:0000259" key="6">
    <source>
        <dbReference type="PROSITE" id="PS50943"/>
    </source>
</evidence>
<dbReference type="SUPFAM" id="SSF48498">
    <property type="entry name" value="Tetracyclin repressor-like, C-terminal domain"/>
    <property type="match status" value="1"/>
</dbReference>
<dbReference type="PROSITE" id="PS50977">
    <property type="entry name" value="HTH_TETR_2"/>
    <property type="match status" value="1"/>
</dbReference>
<dbReference type="InterPro" id="IPR050109">
    <property type="entry name" value="HTH-type_TetR-like_transc_reg"/>
</dbReference>
<dbReference type="GO" id="GO:0000976">
    <property type="term" value="F:transcription cis-regulatory region binding"/>
    <property type="evidence" value="ECO:0007669"/>
    <property type="project" value="TreeGrafter"/>
</dbReference>
<dbReference type="GO" id="GO:0045892">
    <property type="term" value="P:negative regulation of DNA-templated transcription"/>
    <property type="evidence" value="ECO:0007669"/>
    <property type="project" value="InterPro"/>
</dbReference>
<dbReference type="InterPro" id="IPR001647">
    <property type="entry name" value="HTH_TetR"/>
</dbReference>
<dbReference type="Pfam" id="PF00440">
    <property type="entry name" value="TetR_N"/>
    <property type="match status" value="1"/>
</dbReference>
<name>A0A5J5L017_9MICC</name>
<feature type="DNA-binding region" description="H-T-H motif" evidence="5">
    <location>
        <begin position="41"/>
        <end position="60"/>
    </location>
</feature>
<dbReference type="CDD" id="cd00093">
    <property type="entry name" value="HTH_XRE"/>
    <property type="match status" value="1"/>
</dbReference>
<dbReference type="PRINTS" id="PR00400">
    <property type="entry name" value="TETREPRESSOR"/>
</dbReference>
<dbReference type="Pfam" id="PF02909">
    <property type="entry name" value="TetR_C_1"/>
    <property type="match status" value="1"/>
</dbReference>
<gene>
    <name evidence="8" type="ORF">FCK90_07490</name>
</gene>
<dbReference type="EMBL" id="SZWF01000007">
    <property type="protein sequence ID" value="KAA9394311.1"/>
    <property type="molecule type" value="Genomic_DNA"/>
</dbReference>
<dbReference type="Gene3D" id="1.10.357.10">
    <property type="entry name" value="Tetracycline Repressor, domain 2"/>
    <property type="match status" value="1"/>
</dbReference>
<dbReference type="InterPro" id="IPR004111">
    <property type="entry name" value="Repressor_TetR_C"/>
</dbReference>
<keyword evidence="4" id="KW-0804">Transcription</keyword>
<keyword evidence="9" id="KW-1185">Reference proteome</keyword>
<proteinExistence type="predicted"/>
<dbReference type="SUPFAM" id="SSF46689">
    <property type="entry name" value="Homeodomain-like"/>
    <property type="match status" value="1"/>
</dbReference>
<dbReference type="InterPro" id="IPR036271">
    <property type="entry name" value="Tet_transcr_reg_TetR-rel_C_sf"/>
</dbReference>
<evidence type="ECO:0000256" key="4">
    <source>
        <dbReference type="ARBA" id="ARBA00023163"/>
    </source>
</evidence>
<keyword evidence="1" id="KW-0678">Repressor</keyword>
<feature type="domain" description="HTH cro/C1-type" evidence="6">
    <location>
        <begin position="31"/>
        <end position="58"/>
    </location>
</feature>
<accession>A0A5J5L017</accession>
<evidence type="ECO:0000256" key="3">
    <source>
        <dbReference type="ARBA" id="ARBA00023125"/>
    </source>
</evidence>
<comment type="caution">
    <text evidence="8">The sequence shown here is derived from an EMBL/GenBank/DDBJ whole genome shotgun (WGS) entry which is preliminary data.</text>
</comment>
<organism evidence="8 9">
    <name type="scientific">Kocuria coralli</name>
    <dbReference type="NCBI Taxonomy" id="1461025"/>
    <lineage>
        <taxon>Bacteria</taxon>
        <taxon>Bacillati</taxon>
        <taxon>Actinomycetota</taxon>
        <taxon>Actinomycetes</taxon>
        <taxon>Micrococcales</taxon>
        <taxon>Micrococcaceae</taxon>
        <taxon>Kocuria</taxon>
    </lineage>
</organism>
<reference evidence="8 9" key="1">
    <citation type="submission" date="2019-05" db="EMBL/GenBank/DDBJ databases">
        <title>Kocuria coralli sp. nov., a novel actinobacterium isolated from coral reef seawater.</title>
        <authorList>
            <person name="Li J."/>
        </authorList>
    </citation>
    <scope>NUCLEOTIDE SEQUENCE [LARGE SCALE GENOMIC DNA]</scope>
    <source>
        <strain evidence="8 9">SCSIO 13007</strain>
    </source>
</reference>
<sequence>MTDHPRAERRRGRPRHTVLTPQRITDAAMKIIQARGAKALTMAALARELGVSVSALYNHAPSKHAVLLRVQDRLNSEIDCSGFGHLPWDAALARWARSYLEVYARHVELIPTMAVLPVANAPHTLRMYEAVASGLVAAGFARDEVVNMIVVLESLLFGSAYDATAPGGLFEPGELEELAPTFTSAVDARTGDPAEGARQAFELGLETLLDGFRARLGA</sequence>
<feature type="domain" description="HTH tetR-type" evidence="7">
    <location>
        <begin position="18"/>
        <end position="78"/>
    </location>
</feature>
<dbReference type="GO" id="GO:0046677">
    <property type="term" value="P:response to antibiotic"/>
    <property type="evidence" value="ECO:0007669"/>
    <property type="project" value="InterPro"/>
</dbReference>
<dbReference type="GO" id="GO:0003700">
    <property type="term" value="F:DNA-binding transcription factor activity"/>
    <property type="evidence" value="ECO:0007669"/>
    <property type="project" value="TreeGrafter"/>
</dbReference>
<dbReference type="PROSITE" id="PS50943">
    <property type="entry name" value="HTH_CROC1"/>
    <property type="match status" value="1"/>
</dbReference>
<evidence type="ECO:0000256" key="1">
    <source>
        <dbReference type="ARBA" id="ARBA00022491"/>
    </source>
</evidence>
<evidence type="ECO:0000256" key="5">
    <source>
        <dbReference type="PROSITE-ProRule" id="PRU00335"/>
    </source>
</evidence>
<evidence type="ECO:0000256" key="2">
    <source>
        <dbReference type="ARBA" id="ARBA00023015"/>
    </source>
</evidence>
<dbReference type="InterPro" id="IPR009057">
    <property type="entry name" value="Homeodomain-like_sf"/>
</dbReference>
<dbReference type="OrthoDB" id="3432043at2"/>
<evidence type="ECO:0000259" key="7">
    <source>
        <dbReference type="PROSITE" id="PS50977"/>
    </source>
</evidence>
<dbReference type="AlphaFoldDB" id="A0A5J5L017"/>
<dbReference type="PANTHER" id="PTHR30055">
    <property type="entry name" value="HTH-TYPE TRANSCRIPTIONAL REGULATOR RUTR"/>
    <property type="match status" value="1"/>
</dbReference>
<evidence type="ECO:0000313" key="9">
    <source>
        <dbReference type="Proteomes" id="UP000325957"/>
    </source>
</evidence>
<dbReference type="PRINTS" id="PR00455">
    <property type="entry name" value="HTHTETR"/>
</dbReference>
<dbReference type="InterPro" id="IPR001387">
    <property type="entry name" value="Cro/C1-type_HTH"/>
</dbReference>
<keyword evidence="2" id="KW-0805">Transcription regulation</keyword>
<dbReference type="InterPro" id="IPR003012">
    <property type="entry name" value="Tet_transcr_reg_TetR"/>
</dbReference>
<dbReference type="Proteomes" id="UP000325957">
    <property type="component" value="Unassembled WGS sequence"/>
</dbReference>
<dbReference type="PANTHER" id="PTHR30055:SF151">
    <property type="entry name" value="TRANSCRIPTIONAL REGULATORY PROTEIN"/>
    <property type="match status" value="1"/>
</dbReference>
<keyword evidence="3 5" id="KW-0238">DNA-binding</keyword>
<protein>
    <submittedName>
        <fullName evidence="8">TetR/AcrR family transcriptional regulator</fullName>
    </submittedName>
</protein>
<dbReference type="RefSeq" id="WP_158033682.1">
    <property type="nucleotide sequence ID" value="NZ_ML708616.1"/>
</dbReference>
<evidence type="ECO:0000313" key="8">
    <source>
        <dbReference type="EMBL" id="KAA9394311.1"/>
    </source>
</evidence>